<evidence type="ECO:0000313" key="2">
    <source>
        <dbReference type="Proteomes" id="UP000621500"/>
    </source>
</evidence>
<reference evidence="1 2" key="1">
    <citation type="submission" date="2021-01" db="EMBL/GenBank/DDBJ databases">
        <title>Whole genome shotgun sequence of Plantactinospora mayteni NBRC 109088.</title>
        <authorList>
            <person name="Komaki H."/>
            <person name="Tamura T."/>
        </authorList>
    </citation>
    <scope>NUCLEOTIDE SEQUENCE [LARGE SCALE GENOMIC DNA]</scope>
    <source>
        <strain evidence="1 2">NBRC 109088</strain>
    </source>
</reference>
<sequence>MSNQIRMVHSEAHAAAEALKKHGTIIETTTKDFVGELAKLPWESDARTEFDAWKLQMEQLWTDFHQVVLKAGTVVVDASTALQDADRRAASVMGNSGR</sequence>
<organism evidence="1 2">
    <name type="scientific">Plantactinospora mayteni</name>
    <dbReference type="NCBI Taxonomy" id="566021"/>
    <lineage>
        <taxon>Bacteria</taxon>
        <taxon>Bacillati</taxon>
        <taxon>Actinomycetota</taxon>
        <taxon>Actinomycetes</taxon>
        <taxon>Micromonosporales</taxon>
        <taxon>Micromonosporaceae</taxon>
        <taxon>Plantactinospora</taxon>
    </lineage>
</organism>
<dbReference type="InterPro" id="IPR036689">
    <property type="entry name" value="ESAT-6-like_sf"/>
</dbReference>
<protein>
    <recommendedName>
        <fullName evidence="3">ESAT-6-like protein</fullName>
    </recommendedName>
</protein>
<evidence type="ECO:0008006" key="3">
    <source>
        <dbReference type="Google" id="ProtNLM"/>
    </source>
</evidence>
<dbReference type="SUPFAM" id="SSF140453">
    <property type="entry name" value="EsxAB dimer-like"/>
    <property type="match status" value="1"/>
</dbReference>
<name>A0ABQ4EG47_9ACTN</name>
<gene>
    <name evidence="1" type="ORF">Pma05_02470</name>
</gene>
<keyword evidence="2" id="KW-1185">Reference proteome</keyword>
<dbReference type="Proteomes" id="UP000621500">
    <property type="component" value="Unassembled WGS sequence"/>
</dbReference>
<evidence type="ECO:0000313" key="1">
    <source>
        <dbReference type="EMBL" id="GIG93674.1"/>
    </source>
</evidence>
<dbReference type="EMBL" id="BONX01000002">
    <property type="protein sequence ID" value="GIG93674.1"/>
    <property type="molecule type" value="Genomic_DNA"/>
</dbReference>
<accession>A0ABQ4EG47</accession>
<dbReference type="Gene3D" id="1.10.287.1060">
    <property type="entry name" value="ESAT-6-like"/>
    <property type="match status" value="1"/>
</dbReference>
<proteinExistence type="predicted"/>
<dbReference type="RefSeq" id="WP_203855348.1">
    <property type="nucleotide sequence ID" value="NZ_BAAAZQ010000003.1"/>
</dbReference>
<comment type="caution">
    <text evidence="1">The sequence shown here is derived from an EMBL/GenBank/DDBJ whole genome shotgun (WGS) entry which is preliminary data.</text>
</comment>